<sequence>MDVADLPGVPEWLPDHLRDDGIEELYPPQAEAVEAGVTEGENLVASIPTASGKTLIAELAMLSSVARGGKALYIVPLRALASEKQADFEEFEQYGLDIGVSTGNYESEGGWLADKDIVVATSEKVDSLVRNDAPWIEDLTCVVTDEVHLVDDGERGPTLEVTLAKLRRLNPDLQTVALSATIGNAEALATWLDAGLVDSDWRPIDLQKGVHYGQALHLEDGSQQRLSVQNNEKQTAAIVRDTLEDDGSTLVFVNSRRNAEAAAGRLANTVRPHLTAEERDQLADIAEEIRDVSDTETSDDLADAVADGAAFHHAGLSRGHRELVEDAFRDRLVKVVCATPTLAAGVNTPSRRVVVRDWRRYDGSAGGMAPLSVLEVHQMMGRAGRPGLDPYGEAVLIASSHDEVDELFERYVWADPEPVRSKLAAEPALRTHILATVASGFARSREGLLEFLEQTLYASQTDDSGQLERVVDDVLTYLQRNDFLEIEGGELDATSLGHTVSRLYLDPMSAAEIVDGLRDWERGASDSTSASGSPADAPAEPPADSGFTTASELAEDADGSDDADADPDDISALGLYHLVSRTPDMYQLYLRSGDREEYEMELFEREDELLGPTPSEFEEGRFEDWLSALKTARLLEDWATEVDEATITERYGVGPGDIRGKVETAQWLLGAAESLASEVDLDAARAISEARIRVEHGVREELVDLAGVRGVGRKRARRLFQAGITDRAQLRDADKSVVLAALRGRRKTAENVLENAGHRDPSMEGVEPAADVSVDLDDEADTDTNAEAAANEDQSSLGDF</sequence>
<comment type="function">
    <text evidence="11">DNA-dependent ATPase and 3'-5' DNA helicase that may be involved in repair of stalled replication forks.</text>
</comment>
<dbReference type="CDD" id="cd18028">
    <property type="entry name" value="DEXHc_archSki2"/>
    <property type="match status" value="1"/>
</dbReference>
<dbReference type="InterPro" id="IPR027417">
    <property type="entry name" value="P-loop_NTPase"/>
</dbReference>
<dbReference type="RefSeq" id="WP_014039163.1">
    <property type="nucleotide sequence ID" value="NZ_BAABRG010000001.1"/>
</dbReference>
<dbReference type="Gene3D" id="1.10.3380.30">
    <property type="match status" value="2"/>
</dbReference>
<dbReference type="SUPFAM" id="SSF46785">
    <property type="entry name" value="Winged helix' DNA-binding domain"/>
    <property type="match status" value="1"/>
</dbReference>
<feature type="compositionally biased region" description="Acidic residues" evidence="12">
    <location>
        <begin position="774"/>
        <end position="784"/>
    </location>
</feature>
<keyword evidence="1 11" id="KW-0547">Nucleotide-binding</keyword>
<dbReference type="GO" id="GO:0016887">
    <property type="term" value="F:ATP hydrolysis activity"/>
    <property type="evidence" value="ECO:0007669"/>
    <property type="project" value="RHEA"/>
</dbReference>
<dbReference type="SUPFAM" id="SSF52540">
    <property type="entry name" value="P-loop containing nucleoside triphosphate hydrolases"/>
    <property type="match status" value="1"/>
</dbReference>
<evidence type="ECO:0000259" key="13">
    <source>
        <dbReference type="PROSITE" id="PS51192"/>
    </source>
</evidence>
<dbReference type="Proteomes" id="UP000293535">
    <property type="component" value="Unassembled WGS sequence"/>
</dbReference>
<dbReference type="GO" id="GO:0005524">
    <property type="term" value="F:ATP binding"/>
    <property type="evidence" value="ECO:0007669"/>
    <property type="project" value="UniProtKB-UniRule"/>
</dbReference>
<dbReference type="InterPro" id="IPR022965">
    <property type="entry name" value="Helicase_Hel308"/>
</dbReference>
<dbReference type="NCBIfam" id="NF002654">
    <property type="entry name" value="PRK02362.1"/>
    <property type="match status" value="1"/>
</dbReference>
<dbReference type="Gene3D" id="3.40.50.300">
    <property type="entry name" value="P-loop containing nucleotide triphosphate hydrolases"/>
    <property type="match status" value="2"/>
</dbReference>
<feature type="region of interest" description="Disordered" evidence="12">
    <location>
        <begin position="751"/>
        <end position="800"/>
    </location>
</feature>
<dbReference type="EC" id="5.6.2.4" evidence="11"/>
<dbReference type="GO" id="GO:0003677">
    <property type="term" value="F:DNA binding"/>
    <property type="evidence" value="ECO:0007669"/>
    <property type="project" value="UniProtKB-UniRule"/>
</dbReference>
<dbReference type="InterPro" id="IPR011545">
    <property type="entry name" value="DEAD/DEAH_box_helicase_dom"/>
</dbReference>
<evidence type="ECO:0000256" key="3">
    <source>
        <dbReference type="ARBA" id="ARBA00022801"/>
    </source>
</evidence>
<feature type="domain" description="Helicase ATP-binding" evidence="13">
    <location>
        <begin position="34"/>
        <end position="200"/>
    </location>
</feature>
<keyword evidence="5 11" id="KW-0067">ATP-binding</keyword>
<feature type="binding site" evidence="11">
    <location>
        <position position="29"/>
    </location>
    <ligand>
        <name>ATP</name>
        <dbReference type="ChEBI" id="CHEBI:30616"/>
    </ligand>
</feature>
<comment type="catalytic activity">
    <reaction evidence="10 11">
        <text>ATP + H2O = ADP + phosphate + H(+)</text>
        <dbReference type="Rhea" id="RHEA:13065"/>
        <dbReference type="ChEBI" id="CHEBI:15377"/>
        <dbReference type="ChEBI" id="CHEBI:15378"/>
        <dbReference type="ChEBI" id="CHEBI:30616"/>
        <dbReference type="ChEBI" id="CHEBI:43474"/>
        <dbReference type="ChEBI" id="CHEBI:456216"/>
        <dbReference type="EC" id="5.6.2.4"/>
    </reaction>
</comment>
<dbReference type="InterPro" id="IPR036390">
    <property type="entry name" value="WH_DNA-bd_sf"/>
</dbReference>
<protein>
    <recommendedName>
        <fullName evidence="11">ATP-dependent DNA helicase Hel308</fullName>
        <ecNumber evidence="11">5.6.2.4</ecNumber>
    </recommendedName>
    <alternativeName>
        <fullName evidence="11">DNA 3'-5' helicase Hel308</fullName>
    </alternativeName>
</protein>
<feature type="region of interest" description="Disordered" evidence="12">
    <location>
        <begin position="522"/>
        <end position="547"/>
    </location>
</feature>
<proteinExistence type="inferred from homology"/>
<dbReference type="GeneID" id="23805833"/>
<keyword evidence="3 11" id="KW-0378">Hydrolase</keyword>
<comment type="similarity">
    <text evidence="11">Belongs to the helicase family. Hel308 subfamily.</text>
</comment>
<evidence type="ECO:0000256" key="4">
    <source>
        <dbReference type="ARBA" id="ARBA00022806"/>
    </source>
</evidence>
<evidence type="ECO:0000256" key="5">
    <source>
        <dbReference type="ARBA" id="ARBA00022840"/>
    </source>
</evidence>
<dbReference type="EMBL" id="RZIG01000002">
    <property type="protein sequence ID" value="RYJ10915.1"/>
    <property type="molecule type" value="Genomic_DNA"/>
</dbReference>
<evidence type="ECO:0000256" key="10">
    <source>
        <dbReference type="ARBA" id="ARBA00048988"/>
    </source>
</evidence>
<evidence type="ECO:0000256" key="8">
    <source>
        <dbReference type="ARBA" id="ARBA00023235"/>
    </source>
</evidence>
<dbReference type="Pfam" id="PF00271">
    <property type="entry name" value="Helicase_C"/>
    <property type="match status" value="1"/>
</dbReference>
<dbReference type="Pfam" id="PF21280">
    <property type="entry name" value="Helicase_dom4_arc"/>
    <property type="match status" value="1"/>
</dbReference>
<dbReference type="PANTHER" id="PTHR47961">
    <property type="entry name" value="DNA POLYMERASE THETA, PUTATIVE (AFU_ORTHOLOGUE AFUA_1G05260)-RELATED"/>
    <property type="match status" value="1"/>
</dbReference>
<dbReference type="InterPro" id="IPR046931">
    <property type="entry name" value="HTH_61"/>
</dbReference>
<gene>
    <name evidence="11" type="primary">hel308</name>
    <name evidence="15" type="ORF">ELS20_13620</name>
</gene>
<dbReference type="GO" id="GO:0006281">
    <property type="term" value="P:DNA repair"/>
    <property type="evidence" value="ECO:0007669"/>
    <property type="project" value="UniProtKB-UniRule"/>
</dbReference>
<dbReference type="SUPFAM" id="SSF158702">
    <property type="entry name" value="Sec63 N-terminal domain-like"/>
    <property type="match status" value="1"/>
</dbReference>
<dbReference type="OMA" id="MFLNANI"/>
<evidence type="ECO:0000256" key="6">
    <source>
        <dbReference type="ARBA" id="ARBA00023125"/>
    </source>
</evidence>
<evidence type="ECO:0000256" key="9">
    <source>
        <dbReference type="ARBA" id="ARBA00034617"/>
    </source>
</evidence>
<dbReference type="Pfam" id="PF20470">
    <property type="entry name" value="HTH_61"/>
    <property type="match status" value="1"/>
</dbReference>
<dbReference type="SMART" id="SM00490">
    <property type="entry name" value="HELICc"/>
    <property type="match status" value="1"/>
</dbReference>
<feature type="compositionally biased region" description="Low complexity" evidence="12">
    <location>
        <begin position="525"/>
        <end position="547"/>
    </location>
</feature>
<feature type="domain" description="Helicase C-terminal" evidence="14">
    <location>
        <begin position="234"/>
        <end position="435"/>
    </location>
</feature>
<reference evidence="15 16" key="1">
    <citation type="submission" date="2018-12" db="EMBL/GenBank/DDBJ databases">
        <title>Draft genome sequence of Haloarcula hispinica strain 18.1, an halophilic archaeon isolated from Chott El Jerid of Southern Tunisia.</title>
        <authorList>
            <person name="Najjari A."/>
            <person name="Ben Dhia O."/>
            <person name="Ferjani R."/>
            <person name="Mahjoubi M."/>
            <person name="Sghaier H."/>
            <person name="Elshahed M."/>
            <person name="Ouzari H.I."/>
            <person name="Cherid A."/>
            <person name="Youssef N."/>
        </authorList>
    </citation>
    <scope>NUCLEOTIDE SEQUENCE [LARGE SCALE GENOMIC DNA]</scope>
    <source>
        <strain evidence="15 16">18.1</strain>
    </source>
</reference>
<dbReference type="InterPro" id="IPR048772">
    <property type="entry name" value="Hel308-like_dom4"/>
</dbReference>
<evidence type="ECO:0000256" key="2">
    <source>
        <dbReference type="ARBA" id="ARBA00022763"/>
    </source>
</evidence>
<keyword evidence="4 11" id="KW-0347">Helicase</keyword>
<evidence type="ECO:0000259" key="14">
    <source>
        <dbReference type="PROSITE" id="PS51194"/>
    </source>
</evidence>
<evidence type="ECO:0000256" key="7">
    <source>
        <dbReference type="ARBA" id="ARBA00023204"/>
    </source>
</evidence>
<keyword evidence="6 11" id="KW-0238">DNA-binding</keyword>
<dbReference type="InterPro" id="IPR001650">
    <property type="entry name" value="Helicase_C-like"/>
</dbReference>
<dbReference type="Gene3D" id="1.10.150.20">
    <property type="entry name" value="5' to 3' exonuclease, C-terminal subdomain"/>
    <property type="match status" value="1"/>
</dbReference>
<dbReference type="Pfam" id="PF00270">
    <property type="entry name" value="DEAD"/>
    <property type="match status" value="1"/>
</dbReference>
<dbReference type="CDD" id="cd18795">
    <property type="entry name" value="SF2_C_Ski2"/>
    <property type="match status" value="1"/>
</dbReference>
<evidence type="ECO:0000313" key="15">
    <source>
        <dbReference type="EMBL" id="RYJ10915.1"/>
    </source>
</evidence>
<evidence type="ECO:0000256" key="11">
    <source>
        <dbReference type="HAMAP-Rule" id="MF_00442"/>
    </source>
</evidence>
<keyword evidence="8 11" id="KW-0413">Isomerase</keyword>
<dbReference type="InterPro" id="IPR014001">
    <property type="entry name" value="Helicase_ATP-bd"/>
</dbReference>
<dbReference type="SMART" id="SM00487">
    <property type="entry name" value="DEXDc"/>
    <property type="match status" value="1"/>
</dbReference>
<keyword evidence="2 11" id="KW-0227">DNA damage</keyword>
<evidence type="ECO:0000256" key="1">
    <source>
        <dbReference type="ARBA" id="ARBA00022741"/>
    </source>
</evidence>
<comment type="caution">
    <text evidence="15">The sequence shown here is derived from an EMBL/GenBank/DDBJ whole genome shotgun (WGS) entry which is preliminary data.</text>
</comment>
<accession>A0A482TEN4</accession>
<dbReference type="PROSITE" id="PS51192">
    <property type="entry name" value="HELICASE_ATP_BIND_1"/>
    <property type="match status" value="1"/>
</dbReference>
<comment type="subunit">
    <text evidence="11">Monomer.</text>
</comment>
<dbReference type="GO" id="GO:0043138">
    <property type="term" value="F:3'-5' DNA helicase activity"/>
    <property type="evidence" value="ECO:0007669"/>
    <property type="project" value="UniProtKB-UniRule"/>
</dbReference>
<dbReference type="PANTHER" id="PTHR47961:SF10">
    <property type="entry name" value="ATP-DEPENDENT DNA HELICASE HEL308"/>
    <property type="match status" value="1"/>
</dbReference>
<dbReference type="AlphaFoldDB" id="A0A482TEN4"/>
<keyword evidence="7 11" id="KW-0234">DNA repair</keyword>
<comment type="catalytic activity">
    <reaction evidence="9 11">
        <text>Couples ATP hydrolysis with the unwinding of duplex DNA by translocating in the 3'-5' direction.</text>
        <dbReference type="EC" id="5.6.2.4"/>
    </reaction>
</comment>
<dbReference type="HAMAP" id="MF_00442">
    <property type="entry name" value="Helicase_Hel308"/>
    <property type="match status" value="1"/>
</dbReference>
<evidence type="ECO:0000313" key="16">
    <source>
        <dbReference type="Proteomes" id="UP000293535"/>
    </source>
</evidence>
<dbReference type="InterPro" id="IPR050474">
    <property type="entry name" value="Hel308_SKI2-like"/>
</dbReference>
<evidence type="ECO:0000256" key="12">
    <source>
        <dbReference type="SAM" id="MobiDB-lite"/>
    </source>
</evidence>
<dbReference type="PROSITE" id="PS51194">
    <property type="entry name" value="HELICASE_CTER"/>
    <property type="match status" value="1"/>
</dbReference>
<organism evidence="15 16">
    <name type="scientific">Haloarcula hispanica</name>
    <dbReference type="NCBI Taxonomy" id="51589"/>
    <lineage>
        <taxon>Archaea</taxon>
        <taxon>Methanobacteriati</taxon>
        <taxon>Methanobacteriota</taxon>
        <taxon>Stenosarchaea group</taxon>
        <taxon>Halobacteria</taxon>
        <taxon>Halobacteriales</taxon>
        <taxon>Haloarculaceae</taxon>
        <taxon>Haloarcula</taxon>
    </lineage>
</organism>
<name>A0A482TEN4_HALHI</name>